<proteinExistence type="predicted"/>
<keyword evidence="1" id="KW-0812">Transmembrane</keyword>
<protein>
    <submittedName>
        <fullName evidence="2">Uncharacterized protein</fullName>
    </submittedName>
</protein>
<evidence type="ECO:0000313" key="3">
    <source>
        <dbReference type="Proteomes" id="UP000678243"/>
    </source>
</evidence>
<accession>A0ABS5IKA5</accession>
<dbReference type="Proteomes" id="UP000678243">
    <property type="component" value="Unassembled WGS sequence"/>
</dbReference>
<sequence length="70" mass="7400">MFFAIGFVLSIVVAFVSPYVYEGLTDSPALPTSVTIIACWVVLAGGGYLVDLRRHRKSAPEGGDSPESPA</sequence>
<organism evidence="2 3">
    <name type="scientific">Microbacterium paraoxydans</name>
    <dbReference type="NCBI Taxonomy" id="199592"/>
    <lineage>
        <taxon>Bacteria</taxon>
        <taxon>Bacillati</taxon>
        <taxon>Actinomycetota</taxon>
        <taxon>Actinomycetes</taxon>
        <taxon>Micrococcales</taxon>
        <taxon>Microbacteriaceae</taxon>
        <taxon>Microbacterium</taxon>
    </lineage>
</organism>
<gene>
    <name evidence="2" type="ORF">KE274_00850</name>
</gene>
<keyword evidence="1" id="KW-1133">Transmembrane helix</keyword>
<reference evidence="2 3" key="1">
    <citation type="submission" date="2021-04" db="EMBL/GenBank/DDBJ databases">
        <title>Whole genome analysis of root endophytic bacterium Microbacterium paraoxydans ku-mp colonizing RP-bio226 rice variety.</title>
        <authorList>
            <person name="Ulaganathan K."/>
            <person name="Latha B."/>
        </authorList>
    </citation>
    <scope>NUCLEOTIDE SEQUENCE [LARGE SCALE GENOMIC DNA]</scope>
    <source>
        <strain evidence="3">ku-mp</strain>
    </source>
</reference>
<evidence type="ECO:0000313" key="2">
    <source>
        <dbReference type="EMBL" id="MBS0022647.1"/>
    </source>
</evidence>
<dbReference type="RefSeq" id="WP_211540000.1">
    <property type="nucleotide sequence ID" value="NZ_CBDREF010000001.1"/>
</dbReference>
<feature type="transmembrane region" description="Helical" evidence="1">
    <location>
        <begin position="30"/>
        <end position="50"/>
    </location>
</feature>
<keyword evidence="3" id="KW-1185">Reference proteome</keyword>
<keyword evidence="1" id="KW-0472">Membrane</keyword>
<comment type="caution">
    <text evidence="2">The sequence shown here is derived from an EMBL/GenBank/DDBJ whole genome shotgun (WGS) entry which is preliminary data.</text>
</comment>
<evidence type="ECO:0000256" key="1">
    <source>
        <dbReference type="SAM" id="Phobius"/>
    </source>
</evidence>
<name>A0ABS5IKA5_9MICO</name>
<dbReference type="EMBL" id="JAGTUK010000001">
    <property type="protein sequence ID" value="MBS0022647.1"/>
    <property type="molecule type" value="Genomic_DNA"/>
</dbReference>